<reference evidence="2" key="1">
    <citation type="submission" date="2020-08" db="EMBL/GenBank/DDBJ databases">
        <title>Plant Genome Project.</title>
        <authorList>
            <person name="Zhang R.-G."/>
        </authorList>
    </citation>
    <scope>NUCLEOTIDE SEQUENCE</scope>
    <source>
        <strain evidence="2">WSP0</strain>
        <tissue evidence="2">Leaf</tissue>
    </source>
</reference>
<protein>
    <submittedName>
        <fullName evidence="2">Uncharacterized protein</fullName>
    </submittedName>
</protein>
<keyword evidence="3" id="KW-1185">Reference proteome</keyword>
<accession>A0AAV6I935</accession>
<sequence>MMILDTILSILVKTSTGVSTETFGEQLSFFVISIGAPKLEYLMSTIVASITMSYDFQGS</sequence>
<dbReference type="AlphaFoldDB" id="A0AAV6I935"/>
<proteinExistence type="predicted"/>
<evidence type="ECO:0000313" key="2">
    <source>
        <dbReference type="EMBL" id="KAG5523589.1"/>
    </source>
</evidence>
<keyword evidence="1" id="KW-0732">Signal</keyword>
<comment type="caution">
    <text evidence="2">The sequence shown here is derived from an EMBL/GenBank/DDBJ whole genome shotgun (WGS) entry which is preliminary data.</text>
</comment>
<evidence type="ECO:0000256" key="1">
    <source>
        <dbReference type="SAM" id="SignalP"/>
    </source>
</evidence>
<feature type="chain" id="PRO_5043831878" evidence="1">
    <location>
        <begin position="18"/>
        <end position="59"/>
    </location>
</feature>
<evidence type="ECO:0000313" key="3">
    <source>
        <dbReference type="Proteomes" id="UP000823749"/>
    </source>
</evidence>
<feature type="signal peptide" evidence="1">
    <location>
        <begin position="1"/>
        <end position="17"/>
    </location>
</feature>
<organism evidence="2 3">
    <name type="scientific">Rhododendron griersonianum</name>
    <dbReference type="NCBI Taxonomy" id="479676"/>
    <lineage>
        <taxon>Eukaryota</taxon>
        <taxon>Viridiplantae</taxon>
        <taxon>Streptophyta</taxon>
        <taxon>Embryophyta</taxon>
        <taxon>Tracheophyta</taxon>
        <taxon>Spermatophyta</taxon>
        <taxon>Magnoliopsida</taxon>
        <taxon>eudicotyledons</taxon>
        <taxon>Gunneridae</taxon>
        <taxon>Pentapetalae</taxon>
        <taxon>asterids</taxon>
        <taxon>Ericales</taxon>
        <taxon>Ericaceae</taxon>
        <taxon>Ericoideae</taxon>
        <taxon>Rhodoreae</taxon>
        <taxon>Rhododendron</taxon>
    </lineage>
</organism>
<name>A0AAV6I935_9ERIC</name>
<gene>
    <name evidence="2" type="ORF">RHGRI_035402</name>
</gene>
<dbReference type="EMBL" id="JACTNZ010000012">
    <property type="protein sequence ID" value="KAG5523589.1"/>
    <property type="molecule type" value="Genomic_DNA"/>
</dbReference>
<dbReference type="Proteomes" id="UP000823749">
    <property type="component" value="Chromosome 12"/>
</dbReference>